<comment type="caution">
    <text evidence="2">The sequence shown here is derived from an EMBL/GenBank/DDBJ whole genome shotgun (WGS) entry which is preliminary data.</text>
</comment>
<dbReference type="PANTHER" id="PTHR33164">
    <property type="entry name" value="TRANSCRIPTIONAL REGULATOR, MARR FAMILY"/>
    <property type="match status" value="1"/>
</dbReference>
<dbReference type="SMART" id="SM00347">
    <property type="entry name" value="HTH_MARR"/>
    <property type="match status" value="1"/>
</dbReference>
<feature type="domain" description="HTH marR-type" evidence="1">
    <location>
        <begin position="1"/>
        <end position="144"/>
    </location>
</feature>
<dbReference type="PROSITE" id="PS50995">
    <property type="entry name" value="HTH_MARR_2"/>
    <property type="match status" value="1"/>
</dbReference>
<dbReference type="InterPro" id="IPR036390">
    <property type="entry name" value="WH_DNA-bd_sf"/>
</dbReference>
<organism evidence="2 3">
    <name type="scientific">Actinoplanes couchii</name>
    <dbReference type="NCBI Taxonomy" id="403638"/>
    <lineage>
        <taxon>Bacteria</taxon>
        <taxon>Bacillati</taxon>
        <taxon>Actinomycetota</taxon>
        <taxon>Actinomycetes</taxon>
        <taxon>Micromonosporales</taxon>
        <taxon>Micromonosporaceae</taxon>
        <taxon>Actinoplanes</taxon>
    </lineage>
</organism>
<evidence type="ECO:0000313" key="3">
    <source>
        <dbReference type="Proteomes" id="UP000612282"/>
    </source>
</evidence>
<keyword evidence="3" id="KW-1185">Reference proteome</keyword>
<gene>
    <name evidence="2" type="primary">marR_1</name>
    <name evidence="2" type="ORF">Aco03nite_082190</name>
</gene>
<dbReference type="Pfam" id="PF01047">
    <property type="entry name" value="MarR"/>
    <property type="match status" value="1"/>
</dbReference>
<dbReference type="Gene3D" id="1.10.10.10">
    <property type="entry name" value="Winged helix-like DNA-binding domain superfamily/Winged helix DNA-binding domain"/>
    <property type="match status" value="1"/>
</dbReference>
<proteinExistence type="predicted"/>
<dbReference type="InterPro" id="IPR000835">
    <property type="entry name" value="HTH_MarR-typ"/>
</dbReference>
<dbReference type="InterPro" id="IPR039422">
    <property type="entry name" value="MarR/SlyA-like"/>
</dbReference>
<dbReference type="PANTHER" id="PTHR33164:SF106">
    <property type="entry name" value="TRANSCRIPTIONAL REGULATORY PROTEIN"/>
    <property type="match status" value="1"/>
</dbReference>
<accession>A0ABQ3XMS7</accession>
<name>A0ABQ3XMS7_9ACTN</name>
<evidence type="ECO:0000259" key="1">
    <source>
        <dbReference type="PROSITE" id="PS50995"/>
    </source>
</evidence>
<reference evidence="2 3" key="1">
    <citation type="submission" date="2021-01" db="EMBL/GenBank/DDBJ databases">
        <title>Whole genome shotgun sequence of Actinoplanes couchii NBRC 106145.</title>
        <authorList>
            <person name="Komaki H."/>
            <person name="Tamura T."/>
        </authorList>
    </citation>
    <scope>NUCLEOTIDE SEQUENCE [LARGE SCALE GENOMIC DNA]</scope>
    <source>
        <strain evidence="2 3">NBRC 106145</strain>
    </source>
</reference>
<dbReference type="InterPro" id="IPR036388">
    <property type="entry name" value="WH-like_DNA-bd_sf"/>
</dbReference>
<dbReference type="Proteomes" id="UP000612282">
    <property type="component" value="Unassembled WGS sequence"/>
</dbReference>
<dbReference type="SUPFAM" id="SSF46785">
    <property type="entry name" value="Winged helix' DNA-binding domain"/>
    <property type="match status" value="1"/>
</dbReference>
<sequence length="157" mass="16975">MREDLIHLYDGLDPVTLAVRDMIGGSRELVGKMAVRMRMNANDMSAIGALVQNGPMGSTELAHTLGIRTASATLLIDRLERSGLVERHRDTIDRRRVTITETEAAREASLEAWAPVISRIDEVCAALPDAEKTVILDFLGRLTLAVDGDPSAGPSLA</sequence>
<protein>
    <submittedName>
        <fullName evidence="2">MarR family transcriptional regulator</fullName>
    </submittedName>
</protein>
<dbReference type="EMBL" id="BOMG01000102">
    <property type="protein sequence ID" value="GID59815.1"/>
    <property type="molecule type" value="Genomic_DNA"/>
</dbReference>
<dbReference type="RefSeq" id="WP_203806250.1">
    <property type="nucleotide sequence ID" value="NZ_BAAAQE010000005.1"/>
</dbReference>
<evidence type="ECO:0000313" key="2">
    <source>
        <dbReference type="EMBL" id="GID59815.1"/>
    </source>
</evidence>
<dbReference type="PRINTS" id="PR00598">
    <property type="entry name" value="HTHMARR"/>
</dbReference>